<evidence type="ECO:0000313" key="1">
    <source>
        <dbReference type="EMBL" id="ATA89242.1"/>
    </source>
</evidence>
<evidence type="ECO:0000313" key="2">
    <source>
        <dbReference type="Proteomes" id="UP000217348"/>
    </source>
</evidence>
<protein>
    <submittedName>
        <fullName evidence="1">Uncharacterized protein</fullName>
    </submittedName>
</protein>
<dbReference type="AlphaFoldDB" id="A0A250FVR0"/>
<organism evidence="1 2">
    <name type="scientific">Capnocytophaga stomatis</name>
    <dbReference type="NCBI Taxonomy" id="1848904"/>
    <lineage>
        <taxon>Bacteria</taxon>
        <taxon>Pseudomonadati</taxon>
        <taxon>Bacteroidota</taxon>
        <taxon>Flavobacteriia</taxon>
        <taxon>Flavobacteriales</taxon>
        <taxon>Flavobacteriaceae</taxon>
        <taxon>Capnocytophaga</taxon>
    </lineage>
</organism>
<gene>
    <name evidence="1" type="ORF">CGC58_05595</name>
</gene>
<dbReference type="RefSeq" id="WP_095895684.1">
    <property type="nucleotide sequence ID" value="NZ_CP022387.1"/>
</dbReference>
<proteinExistence type="predicted"/>
<accession>A0A250FVR0</accession>
<dbReference type="Proteomes" id="UP000217348">
    <property type="component" value="Chromosome"/>
</dbReference>
<reference evidence="2" key="1">
    <citation type="submission" date="2017-06" db="EMBL/GenBank/DDBJ databases">
        <title>Capnocytophaga spp. assemblies.</title>
        <authorList>
            <person name="Gulvik C.A."/>
        </authorList>
    </citation>
    <scope>NUCLEOTIDE SEQUENCE [LARGE SCALE GENOMIC DNA]</scope>
    <source>
        <strain evidence="2">H2177</strain>
    </source>
</reference>
<dbReference type="EMBL" id="CP022387">
    <property type="protein sequence ID" value="ATA89242.1"/>
    <property type="molecule type" value="Genomic_DNA"/>
</dbReference>
<sequence>MNISVETNITPRFFVRIKTGLGLRLCYVQLSEIVNTDNQSRKDVILFPQYLSKEGKDFGINLHFDIRVGFRF</sequence>
<name>A0A250FVR0_9FLAO</name>
<dbReference type="KEGG" id="csto:CGC58_05595"/>